<comment type="caution">
    <text evidence="2">The sequence shown here is derived from an EMBL/GenBank/DDBJ whole genome shotgun (WGS) entry which is preliminary data.</text>
</comment>
<proteinExistence type="predicted"/>
<feature type="region of interest" description="Disordered" evidence="1">
    <location>
        <begin position="245"/>
        <end position="270"/>
    </location>
</feature>
<gene>
    <name evidence="2" type="ORF">PM001_LOCUS12853</name>
</gene>
<dbReference type="EMBL" id="CAKLBY020000114">
    <property type="protein sequence ID" value="CAK7927703.1"/>
    <property type="molecule type" value="Genomic_DNA"/>
</dbReference>
<accession>A0AAV1U2V8</accession>
<evidence type="ECO:0000313" key="3">
    <source>
        <dbReference type="Proteomes" id="UP001162060"/>
    </source>
</evidence>
<evidence type="ECO:0000256" key="1">
    <source>
        <dbReference type="SAM" id="MobiDB-lite"/>
    </source>
</evidence>
<sequence length="297" mass="30933">MRTVSSYAAVAFTAVAASATPAHRMQQSPAVHGLQASEMDGLDMAGMNISGNMDMGSMDMSGMNLTASPPMGMTDPSAASPGKDFRCPVCGMSTIAMGYNNLNHVGLVNGQIVYTCGMPLRPFEDYETVHTDTSYLAANMAEFIVNATDATAFAECEDSCSECADGIKDPVTGDDVTTSNYHYVCLVNGQKIYFASGASKNEYLGNVSSQPRFVVDEIVCENMTCSDAETITVLSAAAQAFVPDLSSSDRNDSGVMPNGSTPTSDDPATANAAMSVNSPVGLTFAVASVLVALAAMM</sequence>
<evidence type="ECO:0000313" key="2">
    <source>
        <dbReference type="EMBL" id="CAK7927703.1"/>
    </source>
</evidence>
<dbReference type="AlphaFoldDB" id="A0AAV1U2V8"/>
<feature type="compositionally biased region" description="Polar residues" evidence="1">
    <location>
        <begin position="258"/>
        <end position="270"/>
    </location>
</feature>
<dbReference type="Proteomes" id="UP001162060">
    <property type="component" value="Unassembled WGS sequence"/>
</dbReference>
<reference evidence="2" key="1">
    <citation type="submission" date="2024-01" db="EMBL/GenBank/DDBJ databases">
        <authorList>
            <person name="Webb A."/>
        </authorList>
    </citation>
    <scope>NUCLEOTIDE SEQUENCE</scope>
    <source>
        <strain evidence="2">Pm1</strain>
    </source>
</reference>
<organism evidence="2 3">
    <name type="scientific">Peronospora matthiolae</name>
    <dbReference type="NCBI Taxonomy" id="2874970"/>
    <lineage>
        <taxon>Eukaryota</taxon>
        <taxon>Sar</taxon>
        <taxon>Stramenopiles</taxon>
        <taxon>Oomycota</taxon>
        <taxon>Peronosporomycetes</taxon>
        <taxon>Peronosporales</taxon>
        <taxon>Peronosporaceae</taxon>
        <taxon>Peronospora</taxon>
    </lineage>
</organism>
<name>A0AAV1U2V8_9STRA</name>
<protein>
    <submittedName>
        <fullName evidence="2">Uncharacterized protein</fullName>
    </submittedName>
</protein>